<dbReference type="InterPro" id="IPR045851">
    <property type="entry name" value="AMP-bd_C_sf"/>
</dbReference>
<evidence type="ECO:0000313" key="5">
    <source>
        <dbReference type="Proteomes" id="UP000516230"/>
    </source>
</evidence>
<dbReference type="Gene3D" id="1.10.1200.10">
    <property type="entry name" value="ACP-like"/>
    <property type="match status" value="1"/>
</dbReference>
<dbReference type="AlphaFoldDB" id="A0A7H0I508"/>
<dbReference type="Pfam" id="PF00668">
    <property type="entry name" value="Condensation"/>
    <property type="match status" value="1"/>
</dbReference>
<geneLocation type="plasmid" evidence="4 5">
    <name>unnamed2</name>
</geneLocation>
<dbReference type="Proteomes" id="UP000516230">
    <property type="component" value="Plasmid unnamed2"/>
</dbReference>
<feature type="region of interest" description="Disordered" evidence="2">
    <location>
        <begin position="1"/>
        <end position="52"/>
    </location>
</feature>
<dbReference type="SUPFAM" id="SSF52777">
    <property type="entry name" value="CoA-dependent acyltransferases"/>
    <property type="match status" value="2"/>
</dbReference>
<dbReference type="GO" id="GO:0008610">
    <property type="term" value="P:lipid biosynthetic process"/>
    <property type="evidence" value="ECO:0007669"/>
    <property type="project" value="UniProtKB-ARBA"/>
</dbReference>
<feature type="region of interest" description="Disordered" evidence="2">
    <location>
        <begin position="623"/>
        <end position="642"/>
    </location>
</feature>
<dbReference type="KEGG" id="sgj:IAG43_33560"/>
<feature type="compositionally biased region" description="Basic and acidic residues" evidence="2">
    <location>
        <begin position="10"/>
        <end position="20"/>
    </location>
</feature>
<dbReference type="GO" id="GO:0031177">
    <property type="term" value="F:phosphopantetheine binding"/>
    <property type="evidence" value="ECO:0007669"/>
    <property type="project" value="TreeGrafter"/>
</dbReference>
<proteinExistence type="predicted"/>
<dbReference type="Gene3D" id="3.30.300.30">
    <property type="match status" value="1"/>
</dbReference>
<feature type="compositionally biased region" description="Low complexity" evidence="2">
    <location>
        <begin position="623"/>
        <end position="634"/>
    </location>
</feature>
<dbReference type="EMBL" id="CP060826">
    <property type="protein sequence ID" value="QNP67874.1"/>
    <property type="molecule type" value="Genomic_DNA"/>
</dbReference>
<gene>
    <name evidence="4" type="ORF">IAG43_33560</name>
</gene>
<dbReference type="InterPro" id="IPR009081">
    <property type="entry name" value="PP-bd_ACP"/>
</dbReference>
<comment type="cofactor">
    <cofactor evidence="1">
        <name>pantetheine 4'-phosphate</name>
        <dbReference type="ChEBI" id="CHEBI:47942"/>
    </cofactor>
</comment>
<feature type="compositionally biased region" description="Low complexity" evidence="2">
    <location>
        <begin position="24"/>
        <end position="43"/>
    </location>
</feature>
<dbReference type="InterPro" id="IPR023213">
    <property type="entry name" value="CAT-like_dom_sf"/>
</dbReference>
<dbReference type="Gene3D" id="3.30.559.30">
    <property type="entry name" value="Nonribosomal peptide synthetase, condensation domain"/>
    <property type="match status" value="1"/>
</dbReference>
<evidence type="ECO:0000313" key="4">
    <source>
        <dbReference type="EMBL" id="QNP67874.1"/>
    </source>
</evidence>
<dbReference type="InterPro" id="IPR042099">
    <property type="entry name" value="ANL_N_sf"/>
</dbReference>
<evidence type="ECO:0000259" key="3">
    <source>
        <dbReference type="PROSITE" id="PS50075"/>
    </source>
</evidence>
<sequence length="1082" mass="112763">MTRRTPQADAGHRPPHESRVPVHTASATASGPATATASVPATGQATARPAPVVRSVHAHVRATPGAVALRDARGGTTGYAELWERATATARELRRTGVTEGGLVAVHLPAGPEAVVAMLGTWLAGAAVLPLDTATPEERRTQLLGSSGACAVIDHRDGGRPRPLDGGRPVGGDPAVRPAYVIHTSGSTGTPKGVLVGHEALAGHVTACAGLFGLTAADTVLQFASIGFDVAQEEIWPTLAAGGTLAFREPGVPDAASLAATARDLGVTVLQLPTAYWRMLCGELDGASAPSFGGVRTVVIGGENATTADARAHRRSPLGHTTLVNGYGPTETVVTATALVLAPNTPVPDTAGLPIGGPVGERLLHVLDERRLPAADGTGELWIGGPLLADGYLHDPERTRERFLPDPYAEAPGARMYRTGDLVRRLAGGGLEFLGRVDNQVKVRGHRIELDEADRHLMDTPGVAAAAAFTLDDGDGGRLLAAAVTAAPGTALTPQAVREHLRERVPAQLVPGRLAVLERMPLTVSGKIDRRAAEAAVAALTAEPGGETPGERPGETPATALDALVAAVRQLIQAPGFGPDDDFLAHGGDSLTALRICATMRSRGLPLHPADLLTGRTARAAAARAARRAAPAPGDGREADGPLGLLPAQRRWLLDGDLPEPDHFCLNALFTTTAAPDTGRLRAIAHDLLVRHPALRTALAADGTVRLTEPDPAAAVHRADLRHLSADEAGGRLHRLLADTQRSLSLADGRVFRLTWADLPDGTARLLLTVHHFVLDGVSMGLLGDDLEALLDGRVPDRSATGPRAAGAALADWLTTPEARSDAARWAGAAAGAAPLRPALDGPVTLPTLRTHRARIGADATRLVTHELPRTGVAPHDFALGCLVGGLARWTGEATHGVDVYAHSRDVFPGELDLSRTVSYVQSTFPAVLTWRGDGPDALRGALAGLAALPARRYGFDALRFGSPEASERAALAARPRPDVRLNFRGHLMRLEQRAPGSVLAPAAEDFGAHRSPLQRERYLLMAEGDIVGGELEMSYKYSTGHWRPEQIEALARAVGQVMTEVLAGTGGDRGTAAATATAGAR</sequence>
<protein>
    <submittedName>
        <fullName evidence="4">Amino acid adenylation domain-containing protein</fullName>
    </submittedName>
</protein>
<dbReference type="SUPFAM" id="SSF47336">
    <property type="entry name" value="ACP-like"/>
    <property type="match status" value="1"/>
</dbReference>
<dbReference type="Pfam" id="PF00501">
    <property type="entry name" value="AMP-binding"/>
    <property type="match status" value="1"/>
</dbReference>
<name>A0A7H0I508_9ACTN</name>
<dbReference type="Pfam" id="PF13193">
    <property type="entry name" value="AMP-binding_C"/>
    <property type="match status" value="1"/>
</dbReference>
<reference evidence="4 5" key="1">
    <citation type="submission" date="2020-08" db="EMBL/GenBank/DDBJ databases">
        <title>A novel species.</title>
        <authorList>
            <person name="Gao J."/>
        </authorList>
    </citation>
    <scope>NUCLEOTIDE SEQUENCE [LARGE SCALE GENOMIC DNA]</scope>
    <source>
        <strain evidence="4 5">CRPJ-33</strain>
        <plasmid evidence="4 5">unnamed2</plasmid>
    </source>
</reference>
<dbReference type="GO" id="GO:0043041">
    <property type="term" value="P:amino acid activation for nonribosomal peptide biosynthetic process"/>
    <property type="evidence" value="ECO:0007669"/>
    <property type="project" value="TreeGrafter"/>
</dbReference>
<dbReference type="PROSITE" id="PS50075">
    <property type="entry name" value="CARRIER"/>
    <property type="match status" value="1"/>
</dbReference>
<dbReference type="InterPro" id="IPR036736">
    <property type="entry name" value="ACP-like_sf"/>
</dbReference>
<dbReference type="InterPro" id="IPR000873">
    <property type="entry name" value="AMP-dep_synth/lig_dom"/>
</dbReference>
<dbReference type="Gene3D" id="3.30.559.10">
    <property type="entry name" value="Chloramphenicol acetyltransferase-like domain"/>
    <property type="match status" value="1"/>
</dbReference>
<dbReference type="PANTHER" id="PTHR45527">
    <property type="entry name" value="NONRIBOSOMAL PEPTIDE SYNTHETASE"/>
    <property type="match status" value="1"/>
</dbReference>
<dbReference type="SUPFAM" id="SSF56801">
    <property type="entry name" value="Acetyl-CoA synthetase-like"/>
    <property type="match status" value="1"/>
</dbReference>
<dbReference type="InterPro" id="IPR020845">
    <property type="entry name" value="AMP-binding_CS"/>
</dbReference>
<dbReference type="InterPro" id="IPR001242">
    <property type="entry name" value="Condensation_dom"/>
</dbReference>
<dbReference type="PANTHER" id="PTHR45527:SF1">
    <property type="entry name" value="FATTY ACID SYNTHASE"/>
    <property type="match status" value="1"/>
</dbReference>
<dbReference type="InterPro" id="IPR025110">
    <property type="entry name" value="AMP-bd_C"/>
</dbReference>
<dbReference type="GO" id="GO:0044550">
    <property type="term" value="P:secondary metabolite biosynthetic process"/>
    <property type="evidence" value="ECO:0007669"/>
    <property type="project" value="TreeGrafter"/>
</dbReference>
<organism evidence="4 5">
    <name type="scientific">Streptomyces genisteinicus</name>
    <dbReference type="NCBI Taxonomy" id="2768068"/>
    <lineage>
        <taxon>Bacteria</taxon>
        <taxon>Bacillati</taxon>
        <taxon>Actinomycetota</taxon>
        <taxon>Actinomycetes</taxon>
        <taxon>Kitasatosporales</taxon>
        <taxon>Streptomycetaceae</taxon>
        <taxon>Streptomyces</taxon>
    </lineage>
</organism>
<keyword evidence="5" id="KW-1185">Reference proteome</keyword>
<keyword evidence="4" id="KW-0614">Plasmid</keyword>
<dbReference type="GO" id="GO:0003824">
    <property type="term" value="F:catalytic activity"/>
    <property type="evidence" value="ECO:0007669"/>
    <property type="project" value="InterPro"/>
</dbReference>
<evidence type="ECO:0000256" key="1">
    <source>
        <dbReference type="ARBA" id="ARBA00001957"/>
    </source>
</evidence>
<feature type="domain" description="Carrier" evidence="3">
    <location>
        <begin position="555"/>
        <end position="629"/>
    </location>
</feature>
<dbReference type="GO" id="GO:0005737">
    <property type="term" value="C:cytoplasm"/>
    <property type="evidence" value="ECO:0007669"/>
    <property type="project" value="TreeGrafter"/>
</dbReference>
<evidence type="ECO:0000256" key="2">
    <source>
        <dbReference type="SAM" id="MobiDB-lite"/>
    </source>
</evidence>
<dbReference type="InterPro" id="IPR010071">
    <property type="entry name" value="AA_adenyl_dom"/>
</dbReference>
<dbReference type="PROSITE" id="PS00455">
    <property type="entry name" value="AMP_BINDING"/>
    <property type="match status" value="1"/>
</dbReference>
<dbReference type="NCBIfam" id="TIGR01733">
    <property type="entry name" value="AA-adenyl-dom"/>
    <property type="match status" value="1"/>
</dbReference>
<dbReference type="Pfam" id="PF00550">
    <property type="entry name" value="PP-binding"/>
    <property type="match status" value="1"/>
</dbReference>
<dbReference type="Gene3D" id="3.40.50.12780">
    <property type="entry name" value="N-terminal domain of ligase-like"/>
    <property type="match status" value="1"/>
</dbReference>
<dbReference type="CDD" id="cd05930">
    <property type="entry name" value="A_NRPS"/>
    <property type="match status" value="1"/>
</dbReference>
<accession>A0A7H0I508</accession>